<accession>A0A7C4LLZ7</accession>
<dbReference type="InterPro" id="IPR016181">
    <property type="entry name" value="Acyl_CoA_acyltransferase"/>
</dbReference>
<dbReference type="EMBL" id="DSVQ01000012">
    <property type="protein sequence ID" value="HGT38919.1"/>
    <property type="molecule type" value="Genomic_DNA"/>
</dbReference>
<gene>
    <name evidence="1" type="ORF">ENS64_06600</name>
</gene>
<sequence>MSAGTRADWPYFARWHYRSHQLGFVRYVTLLWHGTEPVGICVFTSPARSLSARSRFFGLSGRWSRVKLQALNGQLVTLSRVVLHPTYRGAGVAAAFVRASCRNCGWPWIEALAEMGRLNPFFERAGFRRGDASGDARRAPPRRSRWQHSALYGARHHASGKNRLVSLETHEKSRYAEPVWYIFDNRERRR</sequence>
<dbReference type="SUPFAM" id="SSF55729">
    <property type="entry name" value="Acyl-CoA N-acyltransferases (Nat)"/>
    <property type="match status" value="1"/>
</dbReference>
<reference evidence="1" key="1">
    <citation type="journal article" date="2020" name="mSystems">
        <title>Genome- and Community-Level Interaction Insights into Carbon Utilization and Element Cycling Functions of Hydrothermarchaeota in Hydrothermal Sediment.</title>
        <authorList>
            <person name="Zhou Z."/>
            <person name="Liu Y."/>
            <person name="Xu W."/>
            <person name="Pan J."/>
            <person name="Luo Z.H."/>
            <person name="Li M."/>
        </authorList>
    </citation>
    <scope>NUCLEOTIDE SEQUENCE [LARGE SCALE GENOMIC DNA]</scope>
    <source>
        <strain evidence="1">SpSt-508</strain>
    </source>
</reference>
<evidence type="ECO:0008006" key="2">
    <source>
        <dbReference type="Google" id="ProtNLM"/>
    </source>
</evidence>
<name>A0A7C4LLZ7_9PLAN</name>
<dbReference type="Gene3D" id="3.40.630.30">
    <property type="match status" value="1"/>
</dbReference>
<comment type="caution">
    <text evidence="1">The sequence shown here is derived from an EMBL/GenBank/DDBJ whole genome shotgun (WGS) entry which is preliminary data.</text>
</comment>
<protein>
    <recommendedName>
        <fullName evidence="2">GNAT family N-acetyltransferase</fullName>
    </recommendedName>
</protein>
<evidence type="ECO:0000313" key="1">
    <source>
        <dbReference type="EMBL" id="HGT38919.1"/>
    </source>
</evidence>
<organism evidence="1">
    <name type="scientific">Schlesneria paludicola</name>
    <dbReference type="NCBI Taxonomy" id="360056"/>
    <lineage>
        <taxon>Bacteria</taxon>
        <taxon>Pseudomonadati</taxon>
        <taxon>Planctomycetota</taxon>
        <taxon>Planctomycetia</taxon>
        <taxon>Planctomycetales</taxon>
        <taxon>Planctomycetaceae</taxon>
        <taxon>Schlesneria</taxon>
    </lineage>
</organism>
<proteinExistence type="predicted"/>
<dbReference type="AlphaFoldDB" id="A0A7C4LLZ7"/>